<proteinExistence type="predicted"/>
<accession>A0ABQ9GTT8</accession>
<name>A0ABQ9GTT8_9NEOP</name>
<organism evidence="1 2">
    <name type="scientific">Dryococelus australis</name>
    <dbReference type="NCBI Taxonomy" id="614101"/>
    <lineage>
        <taxon>Eukaryota</taxon>
        <taxon>Metazoa</taxon>
        <taxon>Ecdysozoa</taxon>
        <taxon>Arthropoda</taxon>
        <taxon>Hexapoda</taxon>
        <taxon>Insecta</taxon>
        <taxon>Pterygota</taxon>
        <taxon>Neoptera</taxon>
        <taxon>Polyneoptera</taxon>
        <taxon>Phasmatodea</taxon>
        <taxon>Verophasmatodea</taxon>
        <taxon>Anareolatae</taxon>
        <taxon>Phasmatidae</taxon>
        <taxon>Eurycanthinae</taxon>
        <taxon>Dryococelus</taxon>
    </lineage>
</organism>
<dbReference type="Proteomes" id="UP001159363">
    <property type="component" value="Chromosome 8"/>
</dbReference>
<protein>
    <submittedName>
        <fullName evidence="1">Uncharacterized protein</fullName>
    </submittedName>
</protein>
<sequence length="86" mass="9565">MCVTFFIEQYGQDSSEKPYNGKNHQKASSALSECPSLKVLFAQQKQCFQRSQLPDAIKPSTSTADETVNRFIQEQSLPETAKGMCG</sequence>
<comment type="caution">
    <text evidence="1">The sequence shown here is derived from an EMBL/GenBank/DDBJ whole genome shotgun (WGS) entry which is preliminary data.</text>
</comment>
<dbReference type="EMBL" id="JARBHB010000009">
    <property type="protein sequence ID" value="KAJ8875450.1"/>
    <property type="molecule type" value="Genomic_DNA"/>
</dbReference>
<gene>
    <name evidence="1" type="ORF">PR048_023345</name>
</gene>
<evidence type="ECO:0000313" key="2">
    <source>
        <dbReference type="Proteomes" id="UP001159363"/>
    </source>
</evidence>
<keyword evidence="2" id="KW-1185">Reference proteome</keyword>
<reference evidence="1 2" key="1">
    <citation type="submission" date="2023-02" db="EMBL/GenBank/DDBJ databases">
        <title>LHISI_Scaffold_Assembly.</title>
        <authorList>
            <person name="Stuart O.P."/>
            <person name="Cleave R."/>
            <person name="Magrath M.J.L."/>
            <person name="Mikheyev A.S."/>
        </authorList>
    </citation>
    <scope>NUCLEOTIDE SEQUENCE [LARGE SCALE GENOMIC DNA]</scope>
    <source>
        <strain evidence="1">Daus_M_001</strain>
        <tissue evidence="1">Leg muscle</tissue>
    </source>
</reference>
<evidence type="ECO:0000313" key="1">
    <source>
        <dbReference type="EMBL" id="KAJ8875450.1"/>
    </source>
</evidence>